<keyword evidence="1" id="KW-0812">Transmembrane</keyword>
<reference evidence="2" key="1">
    <citation type="submission" date="2015-04" db="EMBL/GenBank/DDBJ databases">
        <title>The genome sequence of the plant pathogenic Rhizarian Plasmodiophora brassicae reveals insights in its biotrophic life cycle and the origin of chitin synthesis.</title>
        <authorList>
            <person name="Schwelm A."/>
            <person name="Fogelqvist J."/>
            <person name="Knaust A."/>
            <person name="Julke S."/>
            <person name="Lilja T."/>
            <person name="Dhandapani V."/>
            <person name="Bonilla-Rosso G."/>
            <person name="Karlsson M."/>
            <person name="Shevchenko A."/>
            <person name="Choi S.R."/>
            <person name="Kim H.G."/>
            <person name="Park J.Y."/>
            <person name="Lim Y.P."/>
            <person name="Ludwig-Muller J."/>
            <person name="Dixelius C."/>
        </authorList>
    </citation>
    <scope>NUCLEOTIDE SEQUENCE</scope>
    <source>
        <tissue evidence="2">Potato root galls</tissue>
    </source>
</reference>
<name>A0A0H5R9H3_9EUKA</name>
<feature type="transmembrane region" description="Helical" evidence="1">
    <location>
        <begin position="106"/>
        <end position="130"/>
    </location>
</feature>
<keyword evidence="1" id="KW-1133">Transmembrane helix</keyword>
<dbReference type="AlphaFoldDB" id="A0A0H5R9H3"/>
<proteinExistence type="predicted"/>
<keyword evidence="1" id="KW-0472">Membrane</keyword>
<evidence type="ECO:0000313" key="2">
    <source>
        <dbReference type="EMBL" id="CRZ10763.1"/>
    </source>
</evidence>
<dbReference type="EMBL" id="HACM01010321">
    <property type="protein sequence ID" value="CRZ10763.1"/>
    <property type="molecule type" value="Transcribed_RNA"/>
</dbReference>
<accession>A0A0H5R9H3</accession>
<sequence length="143" mass="16149">MIVREACLLSSASPKLNTCRMAHIPILWVDVDTIIAAASRQSPSREKLFHDVTTIKRRVRSMAITHRIVELFRRDRDDIHEKLLCRQQLNAGQVPLKHDIDRYHQVMGLAIASLAGVAIRIPWAIVSYLISSTTSSSSDFSDQ</sequence>
<protein>
    <submittedName>
        <fullName evidence="2">Uncharacterized protein</fullName>
    </submittedName>
</protein>
<organism evidence="2">
    <name type="scientific">Spongospora subterranea</name>
    <dbReference type="NCBI Taxonomy" id="70186"/>
    <lineage>
        <taxon>Eukaryota</taxon>
        <taxon>Sar</taxon>
        <taxon>Rhizaria</taxon>
        <taxon>Endomyxa</taxon>
        <taxon>Phytomyxea</taxon>
        <taxon>Plasmodiophorida</taxon>
        <taxon>Plasmodiophoridae</taxon>
        <taxon>Spongospora</taxon>
    </lineage>
</organism>
<evidence type="ECO:0000256" key="1">
    <source>
        <dbReference type="SAM" id="Phobius"/>
    </source>
</evidence>